<gene>
    <name evidence="15" type="ORF">ONB1V03_LOCUS8485</name>
</gene>
<evidence type="ECO:0000313" key="15">
    <source>
        <dbReference type="EMBL" id="CAD7651794.1"/>
    </source>
</evidence>
<dbReference type="InterPro" id="IPR011527">
    <property type="entry name" value="ABC1_TM_dom"/>
</dbReference>
<dbReference type="Pfam" id="PF00005">
    <property type="entry name" value="ABC_tran"/>
    <property type="match status" value="2"/>
</dbReference>
<dbReference type="Gene3D" id="1.20.1560.10">
    <property type="entry name" value="ABC transporter type 1, transmembrane domain"/>
    <property type="match status" value="2"/>
</dbReference>
<dbReference type="InterPro" id="IPR027417">
    <property type="entry name" value="P-loop_NTPase"/>
</dbReference>
<dbReference type="SUPFAM" id="SSF52540">
    <property type="entry name" value="P-loop containing nucleoside triphosphate hydrolases"/>
    <property type="match status" value="2"/>
</dbReference>
<evidence type="ECO:0000256" key="10">
    <source>
        <dbReference type="ARBA" id="ARBA00023180"/>
    </source>
</evidence>
<evidence type="ECO:0000256" key="11">
    <source>
        <dbReference type="SAM" id="MobiDB-lite"/>
    </source>
</evidence>
<comment type="subcellular location">
    <subcellularLocation>
        <location evidence="1">Endomembrane system</location>
        <topology evidence="1">Multi-pass membrane protein</topology>
    </subcellularLocation>
</comment>
<sequence length="1236" mass="139331">MESSGNENRINVNDEDENIIYKSTTTSNEYIKGKGAKKYKHEFQHLLPFRSKKGDEKDMPVDNASCLSFVYFSWMTPIVWQSFRKGLKQSDVYNCSQLDSCRINNLRMANIWENECHKKGLHNASLQTVVYRFIKTRLIMSSLFYLICLLLGYLSSTLFLKKLLDHIEADSEPMSQGVKWTMALFLSELGRASCFAIMYAICIRTAIRTSSGLNALLYNKLLTSRSVNKTIGETVNLFAVDMNKVFHMVYILPLVLGGPIVTVVTVLYTWWLLGVFALVGVFIFVLIFGLQFLTAKGQNFYRKKVVVMSDKRISLMTELLTYIKLIKLYGWETTFSDSIIEFRKKEKLLLEKCQYLQCISTSLSLTTPLVITVATILAYTLAKQGDLTAATAFTLVMVNYVAAHGIRSLPIYLRDIVNGRIALKRIERVLQFDDKENYIRLTVNPTSSVEFKGATLAWDAYSPPAKHQSLNMESANGSIVQRSSTLTSTCLFDLEFEIPTAKHIGIIGSVGSGKTALLHSILGQMRLISGKVGVRGSLAYVSQEPWILNATVKENITFGNTFDSKRYYEAINNCALTHDISSLIAEDETEIGERGVTLSGGQKQRISLARAYFANKDIYLLDDPLASVDRNVGQHIFNQCIKHGLKDKTVLLVTHNIECLEKMDFVIFLREGRVVKTGVHDHLYNSDEDYKQLIDSSTMQFNEEPDVNNTVVTDQSPEDRDDPRFSSPDWSDVKPLALDGDNSSEASVSEIVDLEFRENPDSTDTLMTGRLILAEKMGTGNISWDTYKAYITAGGGYFIVSFVIGWLAFQAISSSFANWWLGYWISQGSGNTTANQTMGHDIIINNPDLKFYQTIYGLSVVIILCVTLTLGYMFTKVTLSASSLLHDQVFEKVLKSPMAFFDTEPTGRILNIFTRDMDEIDTQVPQALDGFFQRLMIVVCNIFIIILVFPWFLLPFSALVLLFWLIHVMFRGAIRDLKRMENILRSPIYSHITATIEGISIIKAFNKQKQFIHKFNQLIDSQSAPNFLYYCSMRWLSTRMDILCVFVSLFAALFAISSKESVGAAFAGLALVLSMQLSGLLQFVIRLGVDAETRFTSVERISMNIQTLKPEKDVITQINTSLVDNWPTRGRISFRDVTMRYRPGLKLALKDITFDISPQEKIGIVGRTGAGKSSIASVLFRLVELTSGSIHIDGVDISEVPLNELRSRISIIPQDPILFRGSIRKNLDPFNEFKTL</sequence>
<proteinExistence type="inferred from homology"/>
<feature type="transmembrane region" description="Helical" evidence="12">
    <location>
        <begin position="1064"/>
        <end position="1085"/>
    </location>
</feature>
<feature type="transmembrane region" description="Helical" evidence="12">
    <location>
        <begin position="142"/>
        <end position="160"/>
    </location>
</feature>
<evidence type="ECO:0000313" key="16">
    <source>
        <dbReference type="Proteomes" id="UP000728032"/>
    </source>
</evidence>
<keyword evidence="6" id="KW-0547">Nucleotide-binding</keyword>
<dbReference type="FunFam" id="3.40.50.300:FF:000997">
    <property type="entry name" value="Multidrug resistance-associated protein 1"/>
    <property type="match status" value="1"/>
</dbReference>
<feature type="transmembrane region" description="Helical" evidence="12">
    <location>
        <begin position="355"/>
        <end position="381"/>
    </location>
</feature>
<evidence type="ECO:0000259" key="13">
    <source>
        <dbReference type="PROSITE" id="PS50893"/>
    </source>
</evidence>
<evidence type="ECO:0000256" key="12">
    <source>
        <dbReference type="SAM" id="Phobius"/>
    </source>
</evidence>
<dbReference type="InterPro" id="IPR003439">
    <property type="entry name" value="ABC_transporter-like_ATP-bd"/>
</dbReference>
<keyword evidence="7" id="KW-0067">ATP-binding</keyword>
<keyword evidence="3" id="KW-0813">Transport</keyword>
<dbReference type="CDD" id="cd03250">
    <property type="entry name" value="ABCC_MRP_domain1"/>
    <property type="match status" value="1"/>
</dbReference>
<evidence type="ECO:0000256" key="9">
    <source>
        <dbReference type="ARBA" id="ARBA00023136"/>
    </source>
</evidence>
<dbReference type="GO" id="GO:0012505">
    <property type="term" value="C:endomembrane system"/>
    <property type="evidence" value="ECO:0007669"/>
    <property type="project" value="UniProtKB-SubCell"/>
</dbReference>
<dbReference type="FunFam" id="3.40.50.300:FF:004162">
    <property type="entry name" value="ATP binding cassette subfamily C member 5"/>
    <property type="match status" value="1"/>
</dbReference>
<dbReference type="PROSITE" id="PS00211">
    <property type="entry name" value="ABC_TRANSPORTER_1"/>
    <property type="match status" value="1"/>
</dbReference>
<reference evidence="15" key="1">
    <citation type="submission" date="2020-11" db="EMBL/GenBank/DDBJ databases">
        <authorList>
            <person name="Tran Van P."/>
        </authorList>
    </citation>
    <scope>NUCLEOTIDE SEQUENCE</scope>
</reference>
<feature type="transmembrane region" description="Helical" evidence="12">
    <location>
        <begin position="270"/>
        <end position="293"/>
    </location>
</feature>
<dbReference type="SMART" id="SM00382">
    <property type="entry name" value="AAA"/>
    <property type="match status" value="1"/>
</dbReference>
<dbReference type="FunFam" id="1.20.1560.10:FF:000015">
    <property type="entry name" value="multidrug resistance-associated protein 5 isoform X1"/>
    <property type="match status" value="1"/>
</dbReference>
<dbReference type="EMBL" id="CAJPVJ010004866">
    <property type="protein sequence ID" value="CAG2169001.1"/>
    <property type="molecule type" value="Genomic_DNA"/>
</dbReference>
<dbReference type="Proteomes" id="UP000728032">
    <property type="component" value="Unassembled WGS sequence"/>
</dbReference>
<dbReference type="InterPro" id="IPR017871">
    <property type="entry name" value="ABC_transporter-like_CS"/>
</dbReference>
<dbReference type="InterPro" id="IPR003593">
    <property type="entry name" value="AAA+_ATPase"/>
</dbReference>
<organism evidence="15">
    <name type="scientific">Oppiella nova</name>
    <dbReference type="NCBI Taxonomy" id="334625"/>
    <lineage>
        <taxon>Eukaryota</taxon>
        <taxon>Metazoa</taxon>
        <taxon>Ecdysozoa</taxon>
        <taxon>Arthropoda</taxon>
        <taxon>Chelicerata</taxon>
        <taxon>Arachnida</taxon>
        <taxon>Acari</taxon>
        <taxon>Acariformes</taxon>
        <taxon>Sarcoptiformes</taxon>
        <taxon>Oribatida</taxon>
        <taxon>Brachypylina</taxon>
        <taxon>Oppioidea</taxon>
        <taxon>Oppiidae</taxon>
        <taxon>Oppiella</taxon>
    </lineage>
</organism>
<name>A0A7R9QNB8_9ACAR</name>
<keyword evidence="4 12" id="KW-0812">Transmembrane</keyword>
<evidence type="ECO:0000256" key="6">
    <source>
        <dbReference type="ARBA" id="ARBA00022741"/>
    </source>
</evidence>
<feature type="transmembrane region" description="Helical" evidence="12">
    <location>
        <begin position="855"/>
        <end position="874"/>
    </location>
</feature>
<feature type="transmembrane region" description="Helical" evidence="12">
    <location>
        <begin position="797"/>
        <end position="821"/>
    </location>
</feature>
<evidence type="ECO:0000256" key="5">
    <source>
        <dbReference type="ARBA" id="ARBA00022737"/>
    </source>
</evidence>
<keyword evidence="8 12" id="KW-1133">Transmembrane helix</keyword>
<keyword evidence="5" id="KW-0677">Repeat</keyword>
<feature type="region of interest" description="Disordered" evidence="11">
    <location>
        <begin position="704"/>
        <end position="744"/>
    </location>
</feature>
<dbReference type="GO" id="GO:0016887">
    <property type="term" value="F:ATP hydrolysis activity"/>
    <property type="evidence" value="ECO:0007669"/>
    <property type="project" value="InterPro"/>
</dbReference>
<feature type="compositionally biased region" description="Polar residues" evidence="11">
    <location>
        <begin position="704"/>
        <end position="715"/>
    </location>
</feature>
<dbReference type="Pfam" id="PF00664">
    <property type="entry name" value="ABC_membrane"/>
    <property type="match status" value="2"/>
</dbReference>
<feature type="domain" description="ABC transporter" evidence="13">
    <location>
        <begin position="470"/>
        <end position="696"/>
    </location>
</feature>
<feature type="transmembrane region" description="Helical" evidence="12">
    <location>
        <begin position="180"/>
        <end position="201"/>
    </location>
</feature>
<dbReference type="EMBL" id="OC919691">
    <property type="protein sequence ID" value="CAD7651794.1"/>
    <property type="molecule type" value="Genomic_DNA"/>
</dbReference>
<dbReference type="GO" id="GO:0016020">
    <property type="term" value="C:membrane"/>
    <property type="evidence" value="ECO:0007669"/>
    <property type="project" value="InterPro"/>
</dbReference>
<keyword evidence="9 12" id="KW-0472">Membrane</keyword>
<dbReference type="PROSITE" id="PS50893">
    <property type="entry name" value="ABC_TRANSPORTER_2"/>
    <property type="match status" value="1"/>
</dbReference>
<dbReference type="GO" id="GO:0005524">
    <property type="term" value="F:ATP binding"/>
    <property type="evidence" value="ECO:0007669"/>
    <property type="project" value="UniProtKB-KW"/>
</dbReference>
<protein>
    <submittedName>
        <fullName evidence="15">Uncharacterized protein</fullName>
    </submittedName>
</protein>
<dbReference type="Gene3D" id="3.40.50.300">
    <property type="entry name" value="P-loop containing nucleotide triphosphate hydrolases"/>
    <property type="match status" value="2"/>
</dbReference>
<dbReference type="InterPro" id="IPR036640">
    <property type="entry name" value="ABC1_TM_sf"/>
</dbReference>
<evidence type="ECO:0000256" key="8">
    <source>
        <dbReference type="ARBA" id="ARBA00022989"/>
    </source>
</evidence>
<accession>A0A7R9QNB8</accession>
<dbReference type="InterPro" id="IPR050173">
    <property type="entry name" value="ABC_transporter_C-like"/>
</dbReference>
<feature type="transmembrane region" description="Helical" evidence="12">
    <location>
        <begin position="245"/>
        <end position="264"/>
    </location>
</feature>
<evidence type="ECO:0000256" key="7">
    <source>
        <dbReference type="ARBA" id="ARBA00022840"/>
    </source>
</evidence>
<keyword evidence="16" id="KW-1185">Reference proteome</keyword>
<feature type="transmembrane region" description="Helical" evidence="12">
    <location>
        <begin position="387"/>
        <end position="406"/>
    </location>
</feature>
<dbReference type="GO" id="GO:0140359">
    <property type="term" value="F:ABC-type transporter activity"/>
    <property type="evidence" value="ECO:0007669"/>
    <property type="project" value="InterPro"/>
</dbReference>
<comment type="similarity">
    <text evidence="2">Belongs to the ABC transporter superfamily. ABCC family. Conjugate transporter (TC 3.A.1.208) subfamily.</text>
</comment>
<feature type="domain" description="ABC transmembrane type-1" evidence="14">
    <location>
        <begin position="142"/>
        <end position="418"/>
    </location>
</feature>
<dbReference type="PANTHER" id="PTHR24223:SF447">
    <property type="entry name" value="MULTIDRUG RESISTANCE-ASSOCIATED PROTEIN 5"/>
    <property type="match status" value="1"/>
</dbReference>
<feature type="transmembrane region" description="Helical" evidence="12">
    <location>
        <begin position="935"/>
        <end position="952"/>
    </location>
</feature>
<evidence type="ECO:0000256" key="4">
    <source>
        <dbReference type="ARBA" id="ARBA00022692"/>
    </source>
</evidence>
<dbReference type="CDD" id="cd18599">
    <property type="entry name" value="ABC_6TM_MRP5_8_9_D2"/>
    <property type="match status" value="1"/>
</dbReference>
<dbReference type="PROSITE" id="PS50929">
    <property type="entry name" value="ABC_TM1F"/>
    <property type="match status" value="2"/>
</dbReference>
<dbReference type="PANTHER" id="PTHR24223">
    <property type="entry name" value="ATP-BINDING CASSETTE SUB-FAMILY C"/>
    <property type="match status" value="1"/>
</dbReference>
<evidence type="ECO:0000259" key="14">
    <source>
        <dbReference type="PROSITE" id="PS50929"/>
    </source>
</evidence>
<evidence type="ECO:0000256" key="1">
    <source>
        <dbReference type="ARBA" id="ARBA00004127"/>
    </source>
</evidence>
<keyword evidence="10" id="KW-0325">Glycoprotein</keyword>
<feature type="transmembrane region" description="Helical" evidence="12">
    <location>
        <begin position="1042"/>
        <end position="1058"/>
    </location>
</feature>
<dbReference type="OrthoDB" id="6500128at2759"/>
<evidence type="ECO:0000256" key="2">
    <source>
        <dbReference type="ARBA" id="ARBA00009726"/>
    </source>
</evidence>
<feature type="domain" description="ABC transmembrane type-1" evidence="14">
    <location>
        <begin position="802"/>
        <end position="1093"/>
    </location>
</feature>
<dbReference type="SUPFAM" id="SSF90123">
    <property type="entry name" value="ABC transporter transmembrane region"/>
    <property type="match status" value="2"/>
</dbReference>
<evidence type="ECO:0000256" key="3">
    <source>
        <dbReference type="ARBA" id="ARBA00022448"/>
    </source>
</evidence>
<dbReference type="AlphaFoldDB" id="A0A7R9QNB8"/>